<dbReference type="Gene3D" id="1.10.10.10">
    <property type="entry name" value="Winged helix-like DNA-binding domain superfamily/Winged helix DNA-binding domain"/>
    <property type="match status" value="2"/>
</dbReference>
<dbReference type="InterPro" id="IPR036388">
    <property type="entry name" value="WH-like_DNA-bd_sf"/>
</dbReference>
<dbReference type="PANTHER" id="PTHR33602">
    <property type="entry name" value="REGULATORY PROTEIN RECX FAMILY PROTEIN"/>
    <property type="match status" value="1"/>
</dbReference>
<dbReference type="InterPro" id="IPR053925">
    <property type="entry name" value="RecX_HTH_3rd"/>
</dbReference>
<dbReference type="Proteomes" id="UP000614216">
    <property type="component" value="Unassembled WGS sequence"/>
</dbReference>
<proteinExistence type="inferred from homology"/>
<protein>
    <recommendedName>
        <fullName evidence="3">Regulatory protein RecX</fullName>
    </recommendedName>
</protein>
<dbReference type="InterPro" id="IPR003783">
    <property type="entry name" value="Regulatory_RecX"/>
</dbReference>
<comment type="similarity">
    <text evidence="2">Belongs to the RecX family.</text>
</comment>
<feature type="domain" description="RecX third three-helical" evidence="6">
    <location>
        <begin position="106"/>
        <end position="150"/>
    </location>
</feature>
<dbReference type="Pfam" id="PF21981">
    <property type="entry name" value="RecX_HTH3"/>
    <property type="match status" value="1"/>
</dbReference>
<reference evidence="8" key="1">
    <citation type="submission" date="2021-01" db="EMBL/GenBank/DDBJ databases">
        <title>Fulvivirga kasyanovii gen. nov., sp nov., a novel member of the phylum Bacteroidetes isolated from seawater in a mussel farm.</title>
        <authorList>
            <person name="Zhao L.-H."/>
            <person name="Wang Z.-J."/>
        </authorList>
    </citation>
    <scope>NUCLEOTIDE SEQUENCE</scope>
    <source>
        <strain evidence="8">29W222</strain>
    </source>
</reference>
<feature type="domain" description="RecX second three-helical" evidence="5">
    <location>
        <begin position="58"/>
        <end position="99"/>
    </location>
</feature>
<dbReference type="InterPro" id="IPR053924">
    <property type="entry name" value="RecX_HTH_2nd"/>
</dbReference>
<dbReference type="GO" id="GO:0005737">
    <property type="term" value="C:cytoplasm"/>
    <property type="evidence" value="ECO:0007669"/>
    <property type="project" value="UniProtKB-SubCell"/>
</dbReference>
<keyword evidence="4" id="KW-0963">Cytoplasm</keyword>
<gene>
    <name evidence="8" type="ORF">JMN32_25605</name>
</gene>
<keyword evidence="9" id="KW-1185">Reference proteome</keyword>
<dbReference type="Pfam" id="PF21982">
    <property type="entry name" value="RecX_HTH1"/>
    <property type="match status" value="1"/>
</dbReference>
<evidence type="ECO:0000256" key="3">
    <source>
        <dbReference type="ARBA" id="ARBA00018111"/>
    </source>
</evidence>
<evidence type="ECO:0000259" key="6">
    <source>
        <dbReference type="Pfam" id="PF21981"/>
    </source>
</evidence>
<evidence type="ECO:0000259" key="5">
    <source>
        <dbReference type="Pfam" id="PF02631"/>
    </source>
</evidence>
<sequence>MKKKQPLTIKEAKLKAADYCAYQERTQQQVRDKLFDLGLHCDEVEDILADLITEGFINEERFAIHYAGGKFRMKKWGKVKISHHLKALKISDYCINRALAEIDDEDYQITLHQLLEKKKSSITGENQYIIGKKIATFLIQKGYEPNLVWTLIRDL</sequence>
<dbReference type="InterPro" id="IPR053926">
    <property type="entry name" value="RecX_HTH_1st"/>
</dbReference>
<evidence type="ECO:0000256" key="1">
    <source>
        <dbReference type="ARBA" id="ARBA00004496"/>
    </source>
</evidence>
<evidence type="ECO:0000313" key="8">
    <source>
        <dbReference type="EMBL" id="MBL6449712.1"/>
    </source>
</evidence>
<comment type="caution">
    <text evidence="8">The sequence shown here is derived from an EMBL/GenBank/DDBJ whole genome shotgun (WGS) entry which is preliminary data.</text>
</comment>
<dbReference type="EMBL" id="JAEUGD010000067">
    <property type="protein sequence ID" value="MBL6449712.1"/>
    <property type="molecule type" value="Genomic_DNA"/>
</dbReference>
<dbReference type="Pfam" id="PF02631">
    <property type="entry name" value="RecX_HTH2"/>
    <property type="match status" value="1"/>
</dbReference>
<evidence type="ECO:0000256" key="4">
    <source>
        <dbReference type="ARBA" id="ARBA00022490"/>
    </source>
</evidence>
<evidence type="ECO:0000259" key="7">
    <source>
        <dbReference type="Pfam" id="PF21982"/>
    </source>
</evidence>
<dbReference type="RefSeq" id="WP_202859258.1">
    <property type="nucleotide sequence ID" value="NZ_JAEUGD010000067.1"/>
</dbReference>
<evidence type="ECO:0000256" key="2">
    <source>
        <dbReference type="ARBA" id="ARBA00009695"/>
    </source>
</evidence>
<comment type="subcellular location">
    <subcellularLocation>
        <location evidence="1">Cytoplasm</location>
    </subcellularLocation>
</comment>
<evidence type="ECO:0000313" key="9">
    <source>
        <dbReference type="Proteomes" id="UP000614216"/>
    </source>
</evidence>
<feature type="domain" description="RecX first three-helical" evidence="7">
    <location>
        <begin position="12"/>
        <end position="51"/>
    </location>
</feature>
<accession>A0A937G2Y4</accession>
<dbReference type="AlphaFoldDB" id="A0A937G2Y4"/>
<dbReference type="PANTHER" id="PTHR33602:SF1">
    <property type="entry name" value="REGULATORY PROTEIN RECX FAMILY PROTEIN"/>
    <property type="match status" value="1"/>
</dbReference>
<name>A0A937G2Y4_9BACT</name>
<organism evidence="8 9">
    <name type="scientific">Fulvivirga marina</name>
    <dbReference type="NCBI Taxonomy" id="2494733"/>
    <lineage>
        <taxon>Bacteria</taxon>
        <taxon>Pseudomonadati</taxon>
        <taxon>Bacteroidota</taxon>
        <taxon>Cytophagia</taxon>
        <taxon>Cytophagales</taxon>
        <taxon>Fulvivirgaceae</taxon>
        <taxon>Fulvivirga</taxon>
    </lineage>
</organism>
<dbReference type="GO" id="GO:0006282">
    <property type="term" value="P:regulation of DNA repair"/>
    <property type="evidence" value="ECO:0007669"/>
    <property type="project" value="InterPro"/>
</dbReference>